<comment type="subcellular location">
    <subcellularLocation>
        <location evidence="1">Endomembrane system</location>
        <topology evidence="1">Multi-pass membrane protein</topology>
    </subcellularLocation>
</comment>
<sequence length="242" mass="26785">MATSSPSLATYHPLQRLASPSRGVSAVIHLMGIVSFTLSYKYLIDFPTHINDSYGWHWQHLTILGLTVAYATFVVGLLADLTLSPKFFLIKNTLSLCSAPLEVLISILYWGLCAIDRGLVVPPEIHLAPLADVGFHAAPSILLVIDLLFLSPPWTINALPAMGLSSAIAVAYWAWVEQCYKHNGFYPYPLFEVLDTPRRILLFAGAAAMMTGSTIMLRWLYRKVNRLSAREKRSVPGNVKGE</sequence>
<dbReference type="PANTHER" id="PTHR10989">
    <property type="entry name" value="ANDROGEN-INDUCED PROTEIN 1-RELATED"/>
    <property type="match status" value="1"/>
</dbReference>
<proteinExistence type="predicted"/>
<evidence type="ECO:0000256" key="4">
    <source>
        <dbReference type="ARBA" id="ARBA00023136"/>
    </source>
</evidence>
<name>A0A2J6SNE2_9HELO</name>
<feature type="transmembrane region" description="Helical" evidence="5">
    <location>
        <begin position="93"/>
        <end position="112"/>
    </location>
</feature>
<dbReference type="PANTHER" id="PTHR10989:SF16">
    <property type="entry name" value="AT02829P-RELATED"/>
    <property type="match status" value="1"/>
</dbReference>
<feature type="transmembrane region" description="Helical" evidence="5">
    <location>
        <begin position="127"/>
        <end position="149"/>
    </location>
</feature>
<dbReference type="AlphaFoldDB" id="A0A2J6SNE2"/>
<evidence type="ECO:0000313" key="7">
    <source>
        <dbReference type="Proteomes" id="UP000235371"/>
    </source>
</evidence>
<dbReference type="Proteomes" id="UP000235371">
    <property type="component" value="Unassembled WGS sequence"/>
</dbReference>
<evidence type="ECO:0000256" key="3">
    <source>
        <dbReference type="ARBA" id="ARBA00022989"/>
    </source>
</evidence>
<dbReference type="OrthoDB" id="1898221at2759"/>
<keyword evidence="3 5" id="KW-1133">Transmembrane helix</keyword>
<organism evidence="6 7">
    <name type="scientific">Hyaloscypha bicolor E</name>
    <dbReference type="NCBI Taxonomy" id="1095630"/>
    <lineage>
        <taxon>Eukaryota</taxon>
        <taxon>Fungi</taxon>
        <taxon>Dikarya</taxon>
        <taxon>Ascomycota</taxon>
        <taxon>Pezizomycotina</taxon>
        <taxon>Leotiomycetes</taxon>
        <taxon>Helotiales</taxon>
        <taxon>Hyaloscyphaceae</taxon>
        <taxon>Hyaloscypha</taxon>
        <taxon>Hyaloscypha bicolor</taxon>
    </lineage>
</organism>
<dbReference type="STRING" id="1095630.A0A2J6SNE2"/>
<accession>A0A2J6SNE2</accession>
<protein>
    <submittedName>
        <fullName evidence="6">Integral membrane protein-like protein</fullName>
    </submittedName>
</protein>
<keyword evidence="4 5" id="KW-0472">Membrane</keyword>
<evidence type="ECO:0000313" key="6">
    <source>
        <dbReference type="EMBL" id="PMD52286.1"/>
    </source>
</evidence>
<keyword evidence="2 5" id="KW-0812">Transmembrane</keyword>
<reference evidence="6 7" key="1">
    <citation type="submission" date="2016-04" db="EMBL/GenBank/DDBJ databases">
        <title>A degradative enzymes factory behind the ericoid mycorrhizal symbiosis.</title>
        <authorList>
            <consortium name="DOE Joint Genome Institute"/>
            <person name="Martino E."/>
            <person name="Morin E."/>
            <person name="Grelet G."/>
            <person name="Kuo A."/>
            <person name="Kohler A."/>
            <person name="Daghino S."/>
            <person name="Barry K."/>
            <person name="Choi C."/>
            <person name="Cichocki N."/>
            <person name="Clum A."/>
            <person name="Copeland A."/>
            <person name="Hainaut M."/>
            <person name="Haridas S."/>
            <person name="Labutti K."/>
            <person name="Lindquist E."/>
            <person name="Lipzen A."/>
            <person name="Khouja H.-R."/>
            <person name="Murat C."/>
            <person name="Ohm R."/>
            <person name="Olson A."/>
            <person name="Spatafora J."/>
            <person name="Veneault-Fourrey C."/>
            <person name="Henrissat B."/>
            <person name="Grigoriev I."/>
            <person name="Martin F."/>
            <person name="Perotto S."/>
        </authorList>
    </citation>
    <scope>NUCLEOTIDE SEQUENCE [LARGE SCALE GENOMIC DNA]</scope>
    <source>
        <strain evidence="6 7">E</strain>
    </source>
</reference>
<dbReference type="RefSeq" id="XP_024729190.1">
    <property type="nucleotide sequence ID" value="XM_024881904.1"/>
</dbReference>
<dbReference type="InterPro" id="IPR006838">
    <property type="entry name" value="ADTRP_AIG1"/>
</dbReference>
<dbReference type="GO" id="GO:0016020">
    <property type="term" value="C:membrane"/>
    <property type="evidence" value="ECO:0007669"/>
    <property type="project" value="InterPro"/>
</dbReference>
<gene>
    <name evidence="6" type="ORF">K444DRAFT_621418</name>
</gene>
<feature type="transmembrane region" description="Helical" evidence="5">
    <location>
        <begin position="24"/>
        <end position="43"/>
    </location>
</feature>
<dbReference type="Pfam" id="PF04750">
    <property type="entry name" value="Far-17a_AIG1"/>
    <property type="match status" value="1"/>
</dbReference>
<dbReference type="GeneID" id="36589981"/>
<feature type="transmembrane region" description="Helical" evidence="5">
    <location>
        <begin position="156"/>
        <end position="175"/>
    </location>
</feature>
<feature type="transmembrane region" description="Helical" evidence="5">
    <location>
        <begin position="63"/>
        <end position="81"/>
    </location>
</feature>
<dbReference type="EMBL" id="KZ613912">
    <property type="protein sequence ID" value="PMD52286.1"/>
    <property type="molecule type" value="Genomic_DNA"/>
</dbReference>
<evidence type="ECO:0000256" key="5">
    <source>
        <dbReference type="SAM" id="Phobius"/>
    </source>
</evidence>
<feature type="transmembrane region" description="Helical" evidence="5">
    <location>
        <begin position="200"/>
        <end position="221"/>
    </location>
</feature>
<dbReference type="GO" id="GO:0012505">
    <property type="term" value="C:endomembrane system"/>
    <property type="evidence" value="ECO:0007669"/>
    <property type="project" value="UniProtKB-SubCell"/>
</dbReference>
<evidence type="ECO:0000256" key="1">
    <source>
        <dbReference type="ARBA" id="ARBA00004127"/>
    </source>
</evidence>
<dbReference type="InParanoid" id="A0A2J6SNE2"/>
<keyword evidence="7" id="KW-1185">Reference proteome</keyword>
<evidence type="ECO:0000256" key="2">
    <source>
        <dbReference type="ARBA" id="ARBA00022692"/>
    </source>
</evidence>